<reference evidence="2 3" key="1">
    <citation type="submission" date="2015-04" db="EMBL/GenBank/DDBJ databases">
        <title>Complete genome sequence of Schizopora paradoxa KUC8140, a cosmopolitan wood degrader in East Asia.</title>
        <authorList>
            <consortium name="DOE Joint Genome Institute"/>
            <person name="Min B."/>
            <person name="Park H."/>
            <person name="Jang Y."/>
            <person name="Kim J.-J."/>
            <person name="Kim K.H."/>
            <person name="Pangilinan J."/>
            <person name="Lipzen A."/>
            <person name="Riley R."/>
            <person name="Grigoriev I.V."/>
            <person name="Spatafora J.W."/>
            <person name="Choi I.-G."/>
        </authorList>
    </citation>
    <scope>NUCLEOTIDE SEQUENCE [LARGE SCALE GENOMIC DNA]</scope>
    <source>
        <strain evidence="2 3">KUC8140</strain>
    </source>
</reference>
<protein>
    <submittedName>
        <fullName evidence="2">Uncharacterized protein</fullName>
    </submittedName>
</protein>
<dbReference type="Proteomes" id="UP000053477">
    <property type="component" value="Unassembled WGS sequence"/>
</dbReference>
<dbReference type="STRING" id="27342.A0A0H2RYB9"/>
<dbReference type="EMBL" id="KQ085912">
    <property type="protein sequence ID" value="KLO16744.1"/>
    <property type="molecule type" value="Genomic_DNA"/>
</dbReference>
<sequence length="716" mass="77942">MYQNTFLENKVTANRDQHIRTSEKQLSTPLPNNSESGCVWRQAPIGVRNASTCSRRRPYFEATDWVAIMFHSLAVGSAYPFLYLVCFFASDRTLFWSRLIVRLGSGILAFALGRTPFFAARKYLEATTWATFIHESTCGSRDGLPISVLAERTDKTMCIFASLKLLYRRNLTNAVSGRREFDRTPWSLVAIFFLFLVFFSSTLDFIFGRIVNIEPFTQRQYTEYEEVPIFGDLSDIDVLNSKSSANVMEGDFALTWTLMPFGSLASLPNPVFFHYGNDTIYFAETYVSQLLVNGTGIGTFSGLSGKPVGGIGGSSNGNIVGMDEFSSSAVQFPKWGIRIACSAIDDIESFMVPVSNVKSLTYVFVPRLLVQQLYGELHLQIPNLPSPNMTEILYGDSINITVDSSAIVAAAKFSNNGVAHSLFSSPVDMGGSGSGWTTIEVVSTRINDTYTPSGTFPLYGDPMLNATGSPTRIGYDAAVCVEAYEPWIVESINSTMTGMTPTSNRVVRSGAGFSAGLDIGAGVVLGRLPNVTRQINSSGKGSVYSAAHDNSINQMLKDNGRDFWYVPSPMMVSFSGGSGASGYKSLSASQYATARATADATNVLPYLAGSKQIVGRRYQDLVFATASVNDTFAVITLGVIFVVGIISASCVPRLPLGVPRRGFDLLSWLSVLYGDNLSAQLPIDMRKGGLGEKVDTMTTKGRIGNVRLFYAPLSED</sequence>
<evidence type="ECO:0000313" key="2">
    <source>
        <dbReference type="EMBL" id="KLO16744.1"/>
    </source>
</evidence>
<proteinExistence type="predicted"/>
<evidence type="ECO:0000313" key="3">
    <source>
        <dbReference type="Proteomes" id="UP000053477"/>
    </source>
</evidence>
<keyword evidence="1" id="KW-1133">Transmembrane helix</keyword>
<keyword evidence="1" id="KW-0472">Membrane</keyword>
<dbReference type="OrthoDB" id="8191639at2759"/>
<keyword evidence="1" id="KW-0812">Transmembrane</keyword>
<organism evidence="2 3">
    <name type="scientific">Schizopora paradoxa</name>
    <dbReference type="NCBI Taxonomy" id="27342"/>
    <lineage>
        <taxon>Eukaryota</taxon>
        <taxon>Fungi</taxon>
        <taxon>Dikarya</taxon>
        <taxon>Basidiomycota</taxon>
        <taxon>Agaricomycotina</taxon>
        <taxon>Agaricomycetes</taxon>
        <taxon>Hymenochaetales</taxon>
        <taxon>Schizoporaceae</taxon>
        <taxon>Schizopora</taxon>
    </lineage>
</organism>
<feature type="transmembrane region" description="Helical" evidence="1">
    <location>
        <begin position="65"/>
        <end position="90"/>
    </location>
</feature>
<feature type="transmembrane region" description="Helical" evidence="1">
    <location>
        <begin position="96"/>
        <end position="113"/>
    </location>
</feature>
<dbReference type="InParanoid" id="A0A0H2RYB9"/>
<feature type="transmembrane region" description="Helical" evidence="1">
    <location>
        <begin position="186"/>
        <end position="207"/>
    </location>
</feature>
<name>A0A0H2RYB9_9AGAM</name>
<dbReference type="AlphaFoldDB" id="A0A0H2RYB9"/>
<evidence type="ECO:0000256" key="1">
    <source>
        <dbReference type="SAM" id="Phobius"/>
    </source>
</evidence>
<keyword evidence="3" id="KW-1185">Reference proteome</keyword>
<gene>
    <name evidence="2" type="ORF">SCHPADRAFT_198455</name>
</gene>
<accession>A0A0H2RYB9</accession>